<gene>
    <name evidence="2" type="ORF">PCOR1329_LOCUS4876</name>
</gene>
<keyword evidence="1" id="KW-0472">Membrane</keyword>
<sequence length="237" mass="26126">AARALTGWRELVFPLARLPLPRAAMASIVGVLIAWKLFGVTMFVGLMFDAYLRPSEAHRLAAGGVMRPRPVHDEGPADGLWTFAPDAVRGMFRRAAAALGLEIELILYSLRHGGASDDLLSLRRTTNEVKDRGRWMTDQIPLRFARRARMQQRIAGLGQNVVEFDEQVDWQKNDFILQTTASGVFPRQVPRAVAPTPPAVRRASARSRYCPALVLDCGGGAARALQRMGFGVVHLDT</sequence>
<comment type="caution">
    <text evidence="2">The sequence shown here is derived from an EMBL/GenBank/DDBJ whole genome shotgun (WGS) entry which is preliminary data.</text>
</comment>
<proteinExistence type="predicted"/>
<name>A0ABN9PT59_9DINO</name>
<reference evidence="2" key="1">
    <citation type="submission" date="2023-10" db="EMBL/GenBank/DDBJ databases">
        <authorList>
            <person name="Chen Y."/>
            <person name="Shah S."/>
            <person name="Dougan E. K."/>
            <person name="Thang M."/>
            <person name="Chan C."/>
        </authorList>
    </citation>
    <scope>NUCLEOTIDE SEQUENCE [LARGE SCALE GENOMIC DNA]</scope>
</reference>
<evidence type="ECO:0000313" key="3">
    <source>
        <dbReference type="Proteomes" id="UP001189429"/>
    </source>
</evidence>
<keyword evidence="3" id="KW-1185">Reference proteome</keyword>
<feature type="non-terminal residue" evidence="2">
    <location>
        <position position="1"/>
    </location>
</feature>
<feature type="non-terminal residue" evidence="2">
    <location>
        <position position="237"/>
    </location>
</feature>
<evidence type="ECO:0000313" key="2">
    <source>
        <dbReference type="EMBL" id="CAK0795132.1"/>
    </source>
</evidence>
<dbReference type="Proteomes" id="UP001189429">
    <property type="component" value="Unassembled WGS sequence"/>
</dbReference>
<evidence type="ECO:0000256" key="1">
    <source>
        <dbReference type="SAM" id="Phobius"/>
    </source>
</evidence>
<protein>
    <submittedName>
        <fullName evidence="2">Uncharacterized protein</fullName>
    </submittedName>
</protein>
<keyword evidence="1" id="KW-0812">Transmembrane</keyword>
<keyword evidence="1" id="KW-1133">Transmembrane helix</keyword>
<feature type="transmembrane region" description="Helical" evidence="1">
    <location>
        <begin position="23"/>
        <end position="48"/>
    </location>
</feature>
<accession>A0ABN9PT59</accession>
<organism evidence="2 3">
    <name type="scientific">Prorocentrum cordatum</name>
    <dbReference type="NCBI Taxonomy" id="2364126"/>
    <lineage>
        <taxon>Eukaryota</taxon>
        <taxon>Sar</taxon>
        <taxon>Alveolata</taxon>
        <taxon>Dinophyceae</taxon>
        <taxon>Prorocentrales</taxon>
        <taxon>Prorocentraceae</taxon>
        <taxon>Prorocentrum</taxon>
    </lineage>
</organism>
<dbReference type="EMBL" id="CAUYUJ010001267">
    <property type="protein sequence ID" value="CAK0795132.1"/>
    <property type="molecule type" value="Genomic_DNA"/>
</dbReference>